<dbReference type="PROSITE" id="PS51184">
    <property type="entry name" value="JMJC"/>
    <property type="match status" value="1"/>
</dbReference>
<evidence type="ECO:0000256" key="1">
    <source>
        <dbReference type="ARBA" id="ARBA00001954"/>
    </source>
</evidence>
<dbReference type="InterPro" id="IPR039994">
    <property type="entry name" value="NO66-like"/>
</dbReference>
<dbReference type="AlphaFoldDB" id="A0A6L9Y4B4"/>
<name>A0A6L9Y4B4_9BURK</name>
<dbReference type="Pfam" id="PF20514">
    <property type="entry name" value="WHD_ROXA"/>
    <property type="match status" value="1"/>
</dbReference>
<dbReference type="RefSeq" id="WP_163763784.1">
    <property type="nucleotide sequence ID" value="NZ_JAAGYR010000002.1"/>
</dbReference>
<dbReference type="GO" id="GO:0046872">
    <property type="term" value="F:metal ion binding"/>
    <property type="evidence" value="ECO:0007669"/>
    <property type="project" value="UniProtKB-KW"/>
</dbReference>
<keyword evidence="3" id="KW-0223">Dioxygenase</keyword>
<gene>
    <name evidence="7" type="ORF">F9B74_01620</name>
</gene>
<dbReference type="InterPro" id="IPR003347">
    <property type="entry name" value="JmjC_dom"/>
</dbReference>
<keyword evidence="4" id="KW-0560">Oxidoreductase</keyword>
<dbReference type="Proteomes" id="UP000477651">
    <property type="component" value="Unassembled WGS sequence"/>
</dbReference>
<feature type="domain" description="JmjC" evidence="6">
    <location>
        <begin position="100"/>
        <end position="227"/>
    </location>
</feature>
<reference evidence="7 8" key="1">
    <citation type="submission" date="2020-02" db="EMBL/GenBank/DDBJ databases">
        <title>Pelistega sp. NLN82 were isolated from wild rodents of the Hainan Island.</title>
        <authorList>
            <person name="Niu N."/>
            <person name="Zhou J."/>
        </authorList>
    </citation>
    <scope>NUCLEOTIDE SEQUENCE [LARGE SCALE GENOMIC DNA]</scope>
    <source>
        <strain evidence="7 8">NLN82</strain>
    </source>
</reference>
<evidence type="ECO:0000259" key="6">
    <source>
        <dbReference type="PROSITE" id="PS51184"/>
    </source>
</evidence>
<dbReference type="Gene3D" id="2.60.120.650">
    <property type="entry name" value="Cupin"/>
    <property type="match status" value="1"/>
</dbReference>
<organism evidence="7 8">
    <name type="scientific">Pelistega ratti</name>
    <dbReference type="NCBI Taxonomy" id="2652177"/>
    <lineage>
        <taxon>Bacteria</taxon>
        <taxon>Pseudomonadati</taxon>
        <taxon>Pseudomonadota</taxon>
        <taxon>Betaproteobacteria</taxon>
        <taxon>Burkholderiales</taxon>
        <taxon>Alcaligenaceae</taxon>
        <taxon>Pelistega</taxon>
    </lineage>
</organism>
<evidence type="ECO:0000256" key="4">
    <source>
        <dbReference type="ARBA" id="ARBA00023002"/>
    </source>
</evidence>
<dbReference type="SUPFAM" id="SSF51197">
    <property type="entry name" value="Clavaminate synthase-like"/>
    <property type="match status" value="1"/>
</dbReference>
<evidence type="ECO:0000256" key="2">
    <source>
        <dbReference type="ARBA" id="ARBA00022723"/>
    </source>
</evidence>
<keyword evidence="5" id="KW-0408">Iron</keyword>
<keyword evidence="8" id="KW-1185">Reference proteome</keyword>
<protein>
    <submittedName>
        <fullName evidence="7">Cupin domain-containing protein</fullName>
    </submittedName>
</protein>
<dbReference type="Pfam" id="PF08007">
    <property type="entry name" value="JmjC_2"/>
    <property type="match status" value="1"/>
</dbReference>
<evidence type="ECO:0000256" key="3">
    <source>
        <dbReference type="ARBA" id="ARBA00022964"/>
    </source>
</evidence>
<evidence type="ECO:0000313" key="8">
    <source>
        <dbReference type="Proteomes" id="UP000477651"/>
    </source>
</evidence>
<proteinExistence type="predicted"/>
<dbReference type="InterPro" id="IPR046799">
    <property type="entry name" value="ROXA-like_wH"/>
</dbReference>
<dbReference type="EMBL" id="JAAGYR010000002">
    <property type="protein sequence ID" value="NEN75025.1"/>
    <property type="molecule type" value="Genomic_DNA"/>
</dbReference>
<evidence type="ECO:0000313" key="7">
    <source>
        <dbReference type="EMBL" id="NEN75025.1"/>
    </source>
</evidence>
<accession>A0A6L9Y4B4</accession>
<dbReference type="SMART" id="SM00558">
    <property type="entry name" value="JmjC"/>
    <property type="match status" value="1"/>
</dbReference>
<sequence>MSISLQQPIDLLGQISPEKFMKEYWQRKPLLIRQAIKNFTLPISIADLKNLAKREDVESRFITRYEGEWKLKKGPIARTPSMKQNDWTLLVQSVDLHHDTVSEMAQQFRFIPDARFDDVMISLAAKGGGVGPHFDTYDVFLLQGHGQRRWRISQQKDQTLIPGLPCRILENFQVEQEWVLEPGDMLYLPPHCAHDGIAETPDCVTISFGFRTLSMANMVRGILETAADQVSINSGLGSGVYSEPAIKGFSINGYYHDKGAPATNHPAELPEQMITKALQAAQKVQLSEALATRFLGCWLTEPNLLSQFEFAEEEINIEDLPENTLIKTDRKTRLLYRQKQLFINGEAVSIPLNPLLKKLADNRVITAGEATKKSDETTFELLHRWIDDGWLVIAS</sequence>
<dbReference type="PANTHER" id="PTHR13096:SF8">
    <property type="entry name" value="RIBOSOMAL OXYGENASE 1"/>
    <property type="match status" value="1"/>
</dbReference>
<keyword evidence="2" id="KW-0479">Metal-binding</keyword>
<dbReference type="Gene3D" id="3.40.366.30">
    <property type="entry name" value="50S ribosomal protein L16 arginine hydroxylase, Chain A, Domain 2"/>
    <property type="match status" value="1"/>
</dbReference>
<dbReference type="PANTHER" id="PTHR13096">
    <property type="entry name" value="MINA53 MYC INDUCED NUCLEAR ANTIGEN"/>
    <property type="match status" value="1"/>
</dbReference>
<dbReference type="GO" id="GO:0016706">
    <property type="term" value="F:2-oxoglutarate-dependent dioxygenase activity"/>
    <property type="evidence" value="ECO:0007669"/>
    <property type="project" value="TreeGrafter"/>
</dbReference>
<evidence type="ECO:0000256" key="5">
    <source>
        <dbReference type="ARBA" id="ARBA00023004"/>
    </source>
</evidence>
<comment type="cofactor">
    <cofactor evidence="1">
        <name>Fe(2+)</name>
        <dbReference type="ChEBI" id="CHEBI:29033"/>
    </cofactor>
</comment>
<comment type="caution">
    <text evidence="7">The sequence shown here is derived from an EMBL/GenBank/DDBJ whole genome shotgun (WGS) entry which is preliminary data.</text>
</comment>